<evidence type="ECO:0000313" key="11">
    <source>
        <dbReference type="Proteomes" id="UP000325780"/>
    </source>
</evidence>
<evidence type="ECO:0000256" key="2">
    <source>
        <dbReference type="ARBA" id="ARBA00022490"/>
    </source>
</evidence>
<keyword evidence="4" id="KW-0067">ATP-binding</keyword>
<comment type="subcellular location">
    <subcellularLocation>
        <location evidence="1">Cytoplasm</location>
        <location evidence="1">Cytoskeleton</location>
    </subcellularLocation>
</comment>
<dbReference type="Gene3D" id="3.90.640.10">
    <property type="entry name" value="Actin, Chain A, domain 4"/>
    <property type="match status" value="1"/>
</dbReference>
<dbReference type="GO" id="GO:0005524">
    <property type="term" value="F:ATP binding"/>
    <property type="evidence" value="ECO:0007669"/>
    <property type="project" value="UniProtKB-KW"/>
</dbReference>
<dbReference type="FunFam" id="3.90.640.10:FF:000007">
    <property type="entry name" value="Actin like 7B"/>
    <property type="match status" value="1"/>
</dbReference>
<evidence type="ECO:0000256" key="7">
    <source>
        <dbReference type="ARBA" id="ARBA00073387"/>
    </source>
</evidence>
<reference evidence="10 11" key="1">
    <citation type="submission" date="2019-04" db="EMBL/GenBank/DDBJ databases">
        <title>Friends and foes A comparative genomics study of 23 Aspergillus species from section Flavi.</title>
        <authorList>
            <consortium name="DOE Joint Genome Institute"/>
            <person name="Kjaerbolling I."/>
            <person name="Vesth T."/>
            <person name="Frisvad J.C."/>
            <person name="Nybo J.L."/>
            <person name="Theobald S."/>
            <person name="Kildgaard S."/>
            <person name="Isbrandt T."/>
            <person name="Kuo A."/>
            <person name="Sato A."/>
            <person name="Lyhne E.K."/>
            <person name="Kogle M.E."/>
            <person name="Wiebenga A."/>
            <person name="Kun R.S."/>
            <person name="Lubbers R.J."/>
            <person name="Makela M.R."/>
            <person name="Barry K."/>
            <person name="Chovatia M."/>
            <person name="Clum A."/>
            <person name="Daum C."/>
            <person name="Haridas S."/>
            <person name="He G."/>
            <person name="LaButti K."/>
            <person name="Lipzen A."/>
            <person name="Mondo S."/>
            <person name="Riley R."/>
            <person name="Salamov A."/>
            <person name="Simmons B.A."/>
            <person name="Magnuson J.K."/>
            <person name="Henrissat B."/>
            <person name="Mortensen U.H."/>
            <person name="Larsen T.O."/>
            <person name="Devries R.P."/>
            <person name="Grigoriev I.V."/>
            <person name="Machida M."/>
            <person name="Baker S.E."/>
            <person name="Andersen M.R."/>
        </authorList>
    </citation>
    <scope>NUCLEOTIDE SEQUENCE [LARGE SCALE GENOMIC DNA]</scope>
    <source>
        <strain evidence="10 11">IBT 18842</strain>
    </source>
</reference>
<dbReference type="SUPFAM" id="SSF53067">
    <property type="entry name" value="Actin-like ATPase domain"/>
    <property type="match status" value="2"/>
</dbReference>
<evidence type="ECO:0000256" key="6">
    <source>
        <dbReference type="ARBA" id="ARBA00038483"/>
    </source>
</evidence>
<dbReference type="SMART" id="SM00268">
    <property type="entry name" value="ACTIN"/>
    <property type="match status" value="1"/>
</dbReference>
<dbReference type="FunFam" id="3.30.420.40:FF:000058">
    <property type="entry name" value="Putative actin-related protein 5"/>
    <property type="match status" value="1"/>
</dbReference>
<dbReference type="FunFam" id="3.30.420.40:FF:000148">
    <property type="entry name" value="Actin, alpha skeletal muscle"/>
    <property type="match status" value="1"/>
</dbReference>
<keyword evidence="3" id="KW-0547">Nucleotide-binding</keyword>
<protein>
    <recommendedName>
        <fullName evidence="7">Centractin</fullName>
    </recommendedName>
    <alternativeName>
        <fullName evidence="8">Actin-like protein</fullName>
    </alternativeName>
    <alternativeName>
        <fullName evidence="9">Actin-related protein 1</fullName>
    </alternativeName>
</protein>
<evidence type="ECO:0000256" key="4">
    <source>
        <dbReference type="ARBA" id="ARBA00022840"/>
    </source>
</evidence>
<evidence type="ECO:0000313" key="10">
    <source>
        <dbReference type="EMBL" id="KAE8153043.1"/>
    </source>
</evidence>
<organism evidence="10 11">
    <name type="scientific">Aspergillus avenaceus</name>
    <dbReference type="NCBI Taxonomy" id="36643"/>
    <lineage>
        <taxon>Eukaryota</taxon>
        <taxon>Fungi</taxon>
        <taxon>Dikarya</taxon>
        <taxon>Ascomycota</taxon>
        <taxon>Pezizomycotina</taxon>
        <taxon>Eurotiomycetes</taxon>
        <taxon>Eurotiomycetidae</taxon>
        <taxon>Eurotiales</taxon>
        <taxon>Aspergillaceae</taxon>
        <taxon>Aspergillus</taxon>
        <taxon>Aspergillus subgen. Circumdati</taxon>
    </lineage>
</organism>
<gene>
    <name evidence="10" type="ORF">BDV25DRAFT_44911</name>
</gene>
<dbReference type="Pfam" id="PF00022">
    <property type="entry name" value="Actin"/>
    <property type="match status" value="1"/>
</dbReference>
<evidence type="ECO:0000256" key="9">
    <source>
        <dbReference type="ARBA" id="ARBA00083222"/>
    </source>
</evidence>
<evidence type="ECO:0000256" key="3">
    <source>
        <dbReference type="ARBA" id="ARBA00022741"/>
    </source>
</evidence>
<name>A0A5N6U331_ASPAV</name>
<dbReference type="InterPro" id="IPR004001">
    <property type="entry name" value="Actin_CS"/>
</dbReference>
<dbReference type="GO" id="GO:0005869">
    <property type="term" value="C:dynactin complex"/>
    <property type="evidence" value="ECO:0007669"/>
    <property type="project" value="UniProtKB-ARBA"/>
</dbReference>
<dbReference type="PROSITE" id="PS00432">
    <property type="entry name" value="ACTINS_2"/>
    <property type="match status" value="1"/>
</dbReference>
<proteinExistence type="inferred from homology"/>
<evidence type="ECO:0000256" key="1">
    <source>
        <dbReference type="ARBA" id="ARBA00004245"/>
    </source>
</evidence>
<dbReference type="PANTHER" id="PTHR11937">
    <property type="entry name" value="ACTIN"/>
    <property type="match status" value="1"/>
</dbReference>
<accession>A0A5N6U331</accession>
<comment type="similarity">
    <text evidence="6">Belongs to the actin family. ARP1 subfamily.</text>
</comment>
<dbReference type="Proteomes" id="UP000325780">
    <property type="component" value="Unassembled WGS sequence"/>
</dbReference>
<keyword evidence="5" id="KW-0206">Cytoskeleton</keyword>
<dbReference type="OrthoDB" id="5132116at2759"/>
<keyword evidence="11" id="KW-1185">Reference proteome</keyword>
<dbReference type="PRINTS" id="PR00190">
    <property type="entry name" value="ACTIN"/>
</dbReference>
<evidence type="ECO:0000256" key="5">
    <source>
        <dbReference type="ARBA" id="ARBA00023212"/>
    </source>
</evidence>
<dbReference type="Gene3D" id="3.30.420.40">
    <property type="match status" value="2"/>
</dbReference>
<dbReference type="InterPro" id="IPR004000">
    <property type="entry name" value="Actin"/>
</dbReference>
<dbReference type="EMBL" id="ML742044">
    <property type="protein sequence ID" value="KAE8153043.1"/>
    <property type="molecule type" value="Genomic_DNA"/>
</dbReference>
<dbReference type="AlphaFoldDB" id="A0A5N6U331"/>
<sequence>MDSTDRSGAVVIDNGTGTCKAGFAGDNAPWTVFPSIVGRPRRYGSTEEIKKEDFYIGKEAEARHDVLRLRYPVEFGIVTNWDDMESLWRHTYRNELRVAPEEHPVLLTELPFNPKSSREKMTQIMFETFNVPAFHAGVQPLLSLYASGRTTGVVLESGEGTTHIVPIHEGSVLLDSVKRVDMAGRDLTDYLTKLLREQGYTLPAKTEHEIVRDTKEKVCYVALDYEEEFPASMHSCTAVRCYELPDGQVIAVGSERMQVPEALFCPSMLGLDEASIQARMHNSITKCDEDLHEQLYGNIVLSGGNTLYPGMAERLQAEIARYAPPGMNIKVAAPPERKYLVWIGGSILASLSTFQNMWISKQEYDETGPAIVHRKRL</sequence>
<evidence type="ECO:0000256" key="8">
    <source>
        <dbReference type="ARBA" id="ARBA00076361"/>
    </source>
</evidence>
<dbReference type="InterPro" id="IPR043129">
    <property type="entry name" value="ATPase_NBD"/>
</dbReference>
<keyword evidence="2" id="KW-0963">Cytoplasm</keyword>